<feature type="compositionally biased region" description="Polar residues" evidence="4">
    <location>
        <begin position="1"/>
        <end position="19"/>
    </location>
</feature>
<dbReference type="PROSITE" id="PS51084">
    <property type="entry name" value="HIT_2"/>
    <property type="match status" value="1"/>
</dbReference>
<dbReference type="EMBL" id="JAUEPN010000005">
    <property type="protein sequence ID" value="KAK3294408.1"/>
    <property type="molecule type" value="Genomic_DNA"/>
</dbReference>
<evidence type="ECO:0000256" key="1">
    <source>
        <dbReference type="PIRSR" id="PIRSR601310-1"/>
    </source>
</evidence>
<dbReference type="GO" id="GO:0009117">
    <property type="term" value="P:nucleotide metabolic process"/>
    <property type="evidence" value="ECO:0007669"/>
    <property type="project" value="TreeGrafter"/>
</dbReference>
<sequence length="220" mass="23861">MAPKTYNSSLPPIPSSSTFDPGRPHTHTHNNSNTQTTSADCPFCHISAVFRPYNPANPPPPTSALLDPELTSPQASAFVVLSTPHLVAFLDIMPLSTGHVLLCPRPHRPKLTDVSPAESAELGRYLRILSAAVVRATGVADWNVVQNNGAAAAQVVPHMHFHVIPRPELRDKRSERFTATMFGRGQRDELDEEEAAELAGRVRRAVAEIVWADAEGGAKL</sequence>
<feature type="region of interest" description="Disordered" evidence="4">
    <location>
        <begin position="1"/>
        <end position="37"/>
    </location>
</feature>
<dbReference type="InterPro" id="IPR011146">
    <property type="entry name" value="HIT-like"/>
</dbReference>
<evidence type="ECO:0000313" key="6">
    <source>
        <dbReference type="EMBL" id="KAK3294408.1"/>
    </source>
</evidence>
<dbReference type="AlphaFoldDB" id="A0AAE0LR39"/>
<dbReference type="GO" id="GO:0003824">
    <property type="term" value="F:catalytic activity"/>
    <property type="evidence" value="ECO:0007669"/>
    <property type="project" value="InterPro"/>
</dbReference>
<dbReference type="PRINTS" id="PR00332">
    <property type="entry name" value="HISTRIAD"/>
</dbReference>
<feature type="domain" description="HIT" evidence="5">
    <location>
        <begin position="66"/>
        <end position="174"/>
    </location>
</feature>
<dbReference type="RefSeq" id="XP_062657922.1">
    <property type="nucleotide sequence ID" value="XM_062798999.1"/>
</dbReference>
<evidence type="ECO:0000256" key="4">
    <source>
        <dbReference type="SAM" id="MobiDB-lite"/>
    </source>
</evidence>
<dbReference type="InterPro" id="IPR001310">
    <property type="entry name" value="Histidine_triad_HIT"/>
</dbReference>
<organism evidence="6 7">
    <name type="scientific">Chaetomium fimeti</name>
    <dbReference type="NCBI Taxonomy" id="1854472"/>
    <lineage>
        <taxon>Eukaryota</taxon>
        <taxon>Fungi</taxon>
        <taxon>Dikarya</taxon>
        <taxon>Ascomycota</taxon>
        <taxon>Pezizomycotina</taxon>
        <taxon>Sordariomycetes</taxon>
        <taxon>Sordariomycetidae</taxon>
        <taxon>Sordariales</taxon>
        <taxon>Chaetomiaceae</taxon>
        <taxon>Chaetomium</taxon>
    </lineage>
</organism>
<dbReference type="Pfam" id="PF01230">
    <property type="entry name" value="HIT"/>
    <property type="match status" value="1"/>
</dbReference>
<dbReference type="PROSITE" id="PS00892">
    <property type="entry name" value="HIT_1"/>
    <property type="match status" value="1"/>
</dbReference>
<dbReference type="PANTHER" id="PTHR46648">
    <property type="entry name" value="HIT FAMILY PROTEIN 1"/>
    <property type="match status" value="1"/>
</dbReference>
<dbReference type="InterPro" id="IPR036265">
    <property type="entry name" value="HIT-like_sf"/>
</dbReference>
<dbReference type="SUPFAM" id="SSF54197">
    <property type="entry name" value="HIT-like"/>
    <property type="match status" value="1"/>
</dbReference>
<feature type="active site" description="Tele-AMP-histidine intermediate" evidence="1">
    <location>
        <position position="160"/>
    </location>
</feature>
<evidence type="ECO:0000256" key="2">
    <source>
        <dbReference type="PIRSR" id="PIRSR601310-3"/>
    </source>
</evidence>
<evidence type="ECO:0000259" key="5">
    <source>
        <dbReference type="PROSITE" id="PS51084"/>
    </source>
</evidence>
<dbReference type="Gene3D" id="3.30.428.10">
    <property type="entry name" value="HIT-like"/>
    <property type="match status" value="1"/>
</dbReference>
<reference evidence="6" key="1">
    <citation type="journal article" date="2023" name="Mol. Phylogenet. Evol.">
        <title>Genome-scale phylogeny and comparative genomics of the fungal order Sordariales.</title>
        <authorList>
            <person name="Hensen N."/>
            <person name="Bonometti L."/>
            <person name="Westerberg I."/>
            <person name="Brannstrom I.O."/>
            <person name="Guillou S."/>
            <person name="Cros-Aarteil S."/>
            <person name="Calhoun S."/>
            <person name="Haridas S."/>
            <person name="Kuo A."/>
            <person name="Mondo S."/>
            <person name="Pangilinan J."/>
            <person name="Riley R."/>
            <person name="LaButti K."/>
            <person name="Andreopoulos B."/>
            <person name="Lipzen A."/>
            <person name="Chen C."/>
            <person name="Yan M."/>
            <person name="Daum C."/>
            <person name="Ng V."/>
            <person name="Clum A."/>
            <person name="Steindorff A."/>
            <person name="Ohm R.A."/>
            <person name="Martin F."/>
            <person name="Silar P."/>
            <person name="Natvig D.O."/>
            <person name="Lalanne C."/>
            <person name="Gautier V."/>
            <person name="Ament-Velasquez S.L."/>
            <person name="Kruys A."/>
            <person name="Hutchinson M.I."/>
            <person name="Powell A.J."/>
            <person name="Barry K."/>
            <person name="Miller A.N."/>
            <person name="Grigoriev I.V."/>
            <person name="Debuchy R."/>
            <person name="Gladieux P."/>
            <person name="Hiltunen Thoren M."/>
            <person name="Johannesson H."/>
        </authorList>
    </citation>
    <scope>NUCLEOTIDE SEQUENCE</scope>
    <source>
        <strain evidence="6">CBS 168.71</strain>
    </source>
</reference>
<evidence type="ECO:0000313" key="7">
    <source>
        <dbReference type="Proteomes" id="UP001278766"/>
    </source>
</evidence>
<dbReference type="PANTHER" id="PTHR46648:SF2">
    <property type="entry name" value="HIT DOMAIN-CONTAINING PROTEIN"/>
    <property type="match status" value="1"/>
</dbReference>
<proteinExistence type="predicted"/>
<gene>
    <name evidence="6" type="ORF">B0H64DRAFT_186121</name>
</gene>
<protein>
    <submittedName>
        <fullName evidence="6">HIT-like domain-containing protein</fullName>
    </submittedName>
</protein>
<name>A0AAE0LR39_9PEZI</name>
<reference evidence="6" key="2">
    <citation type="submission" date="2023-06" db="EMBL/GenBank/DDBJ databases">
        <authorList>
            <consortium name="Lawrence Berkeley National Laboratory"/>
            <person name="Haridas S."/>
            <person name="Hensen N."/>
            <person name="Bonometti L."/>
            <person name="Westerberg I."/>
            <person name="Brannstrom I.O."/>
            <person name="Guillou S."/>
            <person name="Cros-Aarteil S."/>
            <person name="Calhoun S."/>
            <person name="Kuo A."/>
            <person name="Mondo S."/>
            <person name="Pangilinan J."/>
            <person name="Riley R."/>
            <person name="Labutti K."/>
            <person name="Andreopoulos B."/>
            <person name="Lipzen A."/>
            <person name="Chen C."/>
            <person name="Yanf M."/>
            <person name="Daum C."/>
            <person name="Ng V."/>
            <person name="Clum A."/>
            <person name="Steindorff A."/>
            <person name="Ohm R."/>
            <person name="Martin F."/>
            <person name="Silar P."/>
            <person name="Natvig D."/>
            <person name="Lalanne C."/>
            <person name="Gautier V."/>
            <person name="Ament-Velasquez S.L."/>
            <person name="Kruys A."/>
            <person name="Hutchinson M.I."/>
            <person name="Powell A.J."/>
            <person name="Barry K."/>
            <person name="Miller A.N."/>
            <person name="Grigoriev I.V."/>
            <person name="Debuchy R."/>
            <person name="Gladieux P."/>
            <person name="Thoren M.H."/>
            <person name="Johannesson H."/>
        </authorList>
    </citation>
    <scope>NUCLEOTIDE SEQUENCE</scope>
    <source>
        <strain evidence="6">CBS 168.71</strain>
    </source>
</reference>
<evidence type="ECO:0000256" key="3">
    <source>
        <dbReference type="PROSITE-ProRule" id="PRU00464"/>
    </source>
</evidence>
<comment type="caution">
    <text evidence="6">The sequence shown here is derived from an EMBL/GenBank/DDBJ whole genome shotgun (WGS) entry which is preliminary data.</text>
</comment>
<dbReference type="Proteomes" id="UP001278766">
    <property type="component" value="Unassembled WGS sequence"/>
</dbReference>
<feature type="short sequence motif" description="Histidine triad motif" evidence="2 3">
    <location>
        <begin position="158"/>
        <end position="162"/>
    </location>
</feature>
<dbReference type="GeneID" id="87835947"/>
<accession>A0AAE0LR39</accession>
<keyword evidence="7" id="KW-1185">Reference proteome</keyword>
<dbReference type="InterPro" id="IPR019808">
    <property type="entry name" value="Histidine_triad_CS"/>
</dbReference>